<keyword evidence="4" id="KW-1185">Reference proteome</keyword>
<protein>
    <submittedName>
        <fullName evidence="3">Response regulator rcp1</fullName>
    </submittedName>
</protein>
<dbReference type="SUPFAM" id="SSF52172">
    <property type="entry name" value="CheY-like"/>
    <property type="match status" value="1"/>
</dbReference>
<dbReference type="Proteomes" id="UP000318878">
    <property type="component" value="Unassembled WGS sequence"/>
</dbReference>
<dbReference type="Gene3D" id="3.40.50.2300">
    <property type="match status" value="1"/>
</dbReference>
<proteinExistence type="predicted"/>
<feature type="modified residue" description="4-aspartylphosphate" evidence="1">
    <location>
        <position position="65"/>
    </location>
</feature>
<dbReference type="AlphaFoldDB" id="A0A5C5V7Z1"/>
<evidence type="ECO:0000256" key="1">
    <source>
        <dbReference type="PROSITE-ProRule" id="PRU00169"/>
    </source>
</evidence>
<reference evidence="3 4" key="1">
    <citation type="submission" date="2019-02" db="EMBL/GenBank/DDBJ databases">
        <title>Deep-cultivation of Planctomycetes and their phenomic and genomic characterization uncovers novel biology.</title>
        <authorList>
            <person name="Wiegand S."/>
            <person name="Jogler M."/>
            <person name="Boedeker C."/>
            <person name="Pinto D."/>
            <person name="Vollmers J."/>
            <person name="Rivas-Marin E."/>
            <person name="Kohn T."/>
            <person name="Peeters S.H."/>
            <person name="Heuer A."/>
            <person name="Rast P."/>
            <person name="Oberbeckmann S."/>
            <person name="Bunk B."/>
            <person name="Jeske O."/>
            <person name="Meyerdierks A."/>
            <person name="Storesund J.E."/>
            <person name="Kallscheuer N."/>
            <person name="Luecker S."/>
            <person name="Lage O.M."/>
            <person name="Pohl T."/>
            <person name="Merkel B.J."/>
            <person name="Hornburger P."/>
            <person name="Mueller R.-W."/>
            <person name="Bruemmer F."/>
            <person name="Labrenz M."/>
            <person name="Spormann A.M."/>
            <person name="Op Den Camp H."/>
            <person name="Overmann J."/>
            <person name="Amann R."/>
            <person name="Jetten M.S.M."/>
            <person name="Mascher T."/>
            <person name="Medema M.H."/>
            <person name="Devos D.P."/>
            <person name="Kaster A.-K."/>
            <person name="Ovreas L."/>
            <person name="Rohde M."/>
            <person name="Galperin M.Y."/>
            <person name="Jogler C."/>
        </authorList>
    </citation>
    <scope>NUCLEOTIDE SEQUENCE [LARGE SCALE GENOMIC DNA]</scope>
    <source>
        <strain evidence="3 4">Enr8</strain>
    </source>
</reference>
<comment type="caution">
    <text evidence="3">The sequence shown here is derived from an EMBL/GenBank/DDBJ whole genome shotgun (WGS) entry which is preliminary data.</text>
</comment>
<dbReference type="GO" id="GO:0000160">
    <property type="term" value="P:phosphorelay signal transduction system"/>
    <property type="evidence" value="ECO:0007669"/>
    <property type="project" value="InterPro"/>
</dbReference>
<dbReference type="OrthoDB" id="195863at2"/>
<dbReference type="EMBL" id="SJPF01000002">
    <property type="protein sequence ID" value="TWT34658.1"/>
    <property type="molecule type" value="Genomic_DNA"/>
</dbReference>
<sequence>MVASEMTILIIDDDDIDADSMRRAITRQRIANRVVRVRDGEEGLEVLRATAAAPEHDSVYCILLDLNMPRMSGQEFLEVVRDDPQLQSHRIFVLASSWYDPGALDACKPHISGYLCKGRQFADQLSKLDVEWSLQDSPSDR</sequence>
<accession>A0A5C5V7Z1</accession>
<dbReference type="PANTHER" id="PTHR44520">
    <property type="entry name" value="RESPONSE REGULATOR RCP1-RELATED"/>
    <property type="match status" value="1"/>
</dbReference>
<dbReference type="PROSITE" id="PS50110">
    <property type="entry name" value="RESPONSE_REGULATORY"/>
    <property type="match status" value="1"/>
</dbReference>
<dbReference type="RefSeq" id="WP_146431090.1">
    <property type="nucleotide sequence ID" value="NZ_SJPF01000002.1"/>
</dbReference>
<feature type="domain" description="Response regulatory" evidence="2">
    <location>
        <begin position="7"/>
        <end position="132"/>
    </location>
</feature>
<organism evidence="3 4">
    <name type="scientific">Blastopirellula retiformator</name>
    <dbReference type="NCBI Taxonomy" id="2527970"/>
    <lineage>
        <taxon>Bacteria</taxon>
        <taxon>Pseudomonadati</taxon>
        <taxon>Planctomycetota</taxon>
        <taxon>Planctomycetia</taxon>
        <taxon>Pirellulales</taxon>
        <taxon>Pirellulaceae</taxon>
        <taxon>Blastopirellula</taxon>
    </lineage>
</organism>
<evidence type="ECO:0000313" key="3">
    <source>
        <dbReference type="EMBL" id="TWT34658.1"/>
    </source>
</evidence>
<evidence type="ECO:0000313" key="4">
    <source>
        <dbReference type="Proteomes" id="UP000318878"/>
    </source>
</evidence>
<dbReference type="Pfam" id="PF00072">
    <property type="entry name" value="Response_reg"/>
    <property type="match status" value="1"/>
</dbReference>
<dbReference type="InterPro" id="IPR001789">
    <property type="entry name" value="Sig_transdc_resp-reg_receiver"/>
</dbReference>
<dbReference type="InterPro" id="IPR011006">
    <property type="entry name" value="CheY-like_superfamily"/>
</dbReference>
<dbReference type="InterPro" id="IPR052893">
    <property type="entry name" value="TCS_response_regulator"/>
</dbReference>
<dbReference type="SMART" id="SM00448">
    <property type="entry name" value="REC"/>
    <property type="match status" value="1"/>
</dbReference>
<evidence type="ECO:0000259" key="2">
    <source>
        <dbReference type="PROSITE" id="PS50110"/>
    </source>
</evidence>
<keyword evidence="1" id="KW-0597">Phosphoprotein</keyword>
<gene>
    <name evidence="3" type="primary">rcp1_1</name>
    <name evidence="3" type="ORF">Enr8_20710</name>
</gene>
<dbReference type="PANTHER" id="PTHR44520:SF2">
    <property type="entry name" value="RESPONSE REGULATOR RCP1"/>
    <property type="match status" value="1"/>
</dbReference>
<name>A0A5C5V7Z1_9BACT</name>